<dbReference type="InterPro" id="IPR002733">
    <property type="entry name" value="AMMECR1_domain"/>
</dbReference>
<evidence type="ECO:0000313" key="3">
    <source>
        <dbReference type="Proteomes" id="UP000229740"/>
    </source>
</evidence>
<dbReference type="Proteomes" id="UP000229740">
    <property type="component" value="Unassembled WGS sequence"/>
</dbReference>
<feature type="domain" description="AMMECR1" evidence="1">
    <location>
        <begin position="10"/>
        <end position="186"/>
    </location>
</feature>
<dbReference type="Gene3D" id="3.30.1490.150">
    <property type="entry name" value="Hypothetical protein ph0010, domain 2"/>
    <property type="match status" value="1"/>
</dbReference>
<dbReference type="InterPro" id="IPR036071">
    <property type="entry name" value="AMMECR1_dom_sf"/>
</dbReference>
<dbReference type="InterPro" id="IPR023472">
    <property type="entry name" value="Uncharacterised_MJ0810"/>
</dbReference>
<dbReference type="PANTHER" id="PTHR13016:SF0">
    <property type="entry name" value="AMME SYNDROME CANDIDATE GENE 1 PROTEIN"/>
    <property type="match status" value="1"/>
</dbReference>
<dbReference type="NCBIfam" id="TIGR04335">
    <property type="entry name" value="AmmeMemoSam_A"/>
    <property type="match status" value="1"/>
</dbReference>
<dbReference type="AlphaFoldDB" id="A0A2G6E3B5"/>
<evidence type="ECO:0000259" key="1">
    <source>
        <dbReference type="PROSITE" id="PS51112"/>
    </source>
</evidence>
<dbReference type="EMBL" id="PDPS01000033">
    <property type="protein sequence ID" value="PID56585.1"/>
    <property type="molecule type" value="Genomic_DNA"/>
</dbReference>
<organism evidence="2 3">
    <name type="scientific">candidate division KSB3 bacterium</name>
    <dbReference type="NCBI Taxonomy" id="2044937"/>
    <lineage>
        <taxon>Bacteria</taxon>
        <taxon>candidate division KSB3</taxon>
    </lineage>
</organism>
<dbReference type="InterPro" id="IPR023473">
    <property type="entry name" value="AMMECR1"/>
</dbReference>
<dbReference type="Pfam" id="PF01871">
    <property type="entry name" value="AMMECR1"/>
    <property type="match status" value="1"/>
</dbReference>
<dbReference type="PANTHER" id="PTHR13016">
    <property type="entry name" value="AMMECR1 HOMOLOG"/>
    <property type="match status" value="1"/>
</dbReference>
<name>A0A2G6E3B5_9BACT</name>
<comment type="caution">
    <text evidence="2">The sequence shown here is derived from an EMBL/GenBank/DDBJ whole genome shotgun (WGS) entry which is preliminary data.</text>
</comment>
<reference evidence="2 3" key="1">
    <citation type="submission" date="2017-10" db="EMBL/GenBank/DDBJ databases">
        <title>Novel microbial diversity and functional potential in the marine mammal oral microbiome.</title>
        <authorList>
            <person name="Dudek N.K."/>
            <person name="Sun C.L."/>
            <person name="Burstein D."/>
            <person name="Kantor R.S."/>
            <person name="Aliaga Goltsman D.S."/>
            <person name="Bik E.M."/>
            <person name="Thomas B.C."/>
            <person name="Banfield J.F."/>
            <person name="Relman D.A."/>
        </authorList>
    </citation>
    <scope>NUCLEOTIDE SEQUENCE [LARGE SCALE GENOMIC DNA]</scope>
    <source>
        <strain evidence="2">DOLZORAL124_49_17</strain>
    </source>
</reference>
<sequence length="186" mass="20810">MNEMSALNSELQHSLLEIAREAIESYTRTRKERRFVRDSPALHQKRGVFVTIKTHGRLRGCIGHIEGSNALYQTVADMAVAASSRDPRFPPVREDELDALQLEISVMSPLRKVDSPDEVRPGVHGIFMSRGPRSGLLLPQVATEHGWDRVTFLEQTCVKAGLPPNAWQDPDTDIYVFSAQVFGESV</sequence>
<proteinExistence type="inferred from homology"/>
<dbReference type="SUPFAM" id="SSF143447">
    <property type="entry name" value="AMMECR1-like"/>
    <property type="match status" value="1"/>
</dbReference>
<evidence type="ECO:0000313" key="2">
    <source>
        <dbReference type="EMBL" id="PID56585.1"/>
    </source>
</evidence>
<dbReference type="InterPro" id="IPR027623">
    <property type="entry name" value="AmmeMemoSam_A"/>
</dbReference>
<gene>
    <name evidence="2" type="ORF">CSB45_11035</name>
</gene>
<dbReference type="Gene3D" id="3.30.700.20">
    <property type="entry name" value="Hypothetical protein ph0010, domain 1"/>
    <property type="match status" value="1"/>
</dbReference>
<dbReference type="HAMAP" id="MF_00645">
    <property type="entry name" value="AMMECR1"/>
    <property type="match status" value="1"/>
</dbReference>
<dbReference type="InterPro" id="IPR027485">
    <property type="entry name" value="AMMECR1_N"/>
</dbReference>
<protein>
    <submittedName>
        <fullName evidence="2">AMMECR1 domain-containing protein</fullName>
    </submittedName>
</protein>
<dbReference type="PROSITE" id="PS51112">
    <property type="entry name" value="AMMECR1"/>
    <property type="match status" value="1"/>
</dbReference>
<accession>A0A2G6E3B5</accession>
<dbReference type="NCBIfam" id="TIGR00296">
    <property type="entry name" value="TIGR00296 family protein"/>
    <property type="match status" value="1"/>
</dbReference>